<proteinExistence type="predicted"/>
<dbReference type="Proteomes" id="UP000826195">
    <property type="component" value="Unassembled WGS sequence"/>
</dbReference>
<dbReference type="AlphaFoldDB" id="A0AAV7IHD0"/>
<feature type="compositionally biased region" description="Low complexity" evidence="1">
    <location>
        <begin position="258"/>
        <end position="270"/>
    </location>
</feature>
<evidence type="ECO:0000256" key="1">
    <source>
        <dbReference type="SAM" id="MobiDB-lite"/>
    </source>
</evidence>
<protein>
    <recommendedName>
        <fullName evidence="2">Myb/SANT-like DNA-binding domain-containing protein</fullName>
    </recommendedName>
</protein>
<keyword evidence="4" id="KW-1185">Reference proteome</keyword>
<feature type="region of interest" description="Disordered" evidence="1">
    <location>
        <begin position="256"/>
        <end position="287"/>
    </location>
</feature>
<accession>A0AAV7IHD0</accession>
<feature type="domain" description="Myb/SANT-like DNA-binding" evidence="2">
    <location>
        <begin position="124"/>
        <end position="216"/>
    </location>
</feature>
<gene>
    <name evidence="3" type="ORF">KQX54_001591</name>
</gene>
<dbReference type="EMBL" id="JAHXZJ010001120">
    <property type="protein sequence ID" value="KAH0553350.1"/>
    <property type="molecule type" value="Genomic_DNA"/>
</dbReference>
<dbReference type="Pfam" id="PF13837">
    <property type="entry name" value="Myb_DNA-bind_4"/>
    <property type="match status" value="1"/>
</dbReference>
<comment type="caution">
    <text evidence="3">The sequence shown here is derived from an EMBL/GenBank/DDBJ whole genome shotgun (WGS) entry which is preliminary data.</text>
</comment>
<evidence type="ECO:0000259" key="2">
    <source>
        <dbReference type="Pfam" id="PF13837"/>
    </source>
</evidence>
<feature type="compositionally biased region" description="Basic and acidic residues" evidence="1">
    <location>
        <begin position="98"/>
        <end position="120"/>
    </location>
</feature>
<evidence type="ECO:0000313" key="3">
    <source>
        <dbReference type="EMBL" id="KAH0553350.1"/>
    </source>
</evidence>
<name>A0AAV7IHD0_COTGL</name>
<organism evidence="3 4">
    <name type="scientific">Cotesia glomerata</name>
    <name type="common">Lepidopteran parasitic wasp</name>
    <name type="synonym">Apanteles glomeratus</name>
    <dbReference type="NCBI Taxonomy" id="32391"/>
    <lineage>
        <taxon>Eukaryota</taxon>
        <taxon>Metazoa</taxon>
        <taxon>Ecdysozoa</taxon>
        <taxon>Arthropoda</taxon>
        <taxon>Hexapoda</taxon>
        <taxon>Insecta</taxon>
        <taxon>Pterygota</taxon>
        <taxon>Neoptera</taxon>
        <taxon>Endopterygota</taxon>
        <taxon>Hymenoptera</taxon>
        <taxon>Apocrita</taxon>
        <taxon>Ichneumonoidea</taxon>
        <taxon>Braconidae</taxon>
        <taxon>Microgastrinae</taxon>
        <taxon>Cotesia</taxon>
    </lineage>
</organism>
<feature type="region of interest" description="Disordered" evidence="1">
    <location>
        <begin position="85"/>
        <end position="120"/>
    </location>
</feature>
<sequence length="351" mass="40267">MDGTNLSITYSWNDENYTVIDSKDVHNKIQNDPSFALNFFKSIIPTQSPTDDRNVDQTADPNEGTALTFTNFEQVTQDFLDKEVQNNQSNTVGKRKNRNDSLDRALEKSQSDAVGEKITRNERPWNDHKSIKLLLTEYEKRVHLFRNPKIRNKDLWIQICGVFKEHGLTDYTTDDLSKKLTNMKATYVEKKRNNNPRLTTGRGRKPWPWFDEMDEIFKNDESVNFSTSTFSSISKENIEPINLTVSDTHVAKNMVKNSSNEQSSASTSKSGSDFSNTPKTGPGKVKSSYYQQKKAFIDIGHQRNNIMKDHVDCLTTSQELYREGLLTLKGLTTVIAEKNRILKSFLDNRDK</sequence>
<reference evidence="3 4" key="1">
    <citation type="journal article" date="2021" name="J. Hered.">
        <title>A chromosome-level genome assembly of the parasitoid wasp, Cotesia glomerata (Hymenoptera: Braconidae).</title>
        <authorList>
            <person name="Pinto B.J."/>
            <person name="Weis J.J."/>
            <person name="Gamble T."/>
            <person name="Ode P.J."/>
            <person name="Paul R."/>
            <person name="Zaspel J.M."/>
        </authorList>
    </citation>
    <scope>NUCLEOTIDE SEQUENCE [LARGE SCALE GENOMIC DNA]</scope>
    <source>
        <strain evidence="3">CgM1</strain>
    </source>
</reference>
<evidence type="ECO:0000313" key="4">
    <source>
        <dbReference type="Proteomes" id="UP000826195"/>
    </source>
</evidence>
<dbReference type="InterPro" id="IPR044822">
    <property type="entry name" value="Myb_DNA-bind_4"/>
</dbReference>